<dbReference type="PANTHER" id="PTHR11829">
    <property type="entry name" value="FORKHEAD BOX PROTEIN"/>
    <property type="match status" value="1"/>
</dbReference>
<dbReference type="SMART" id="SM00355">
    <property type="entry name" value="ZnF_C2H2"/>
    <property type="match status" value="4"/>
</dbReference>
<feature type="DNA-binding region" description="Fork-head" evidence="3">
    <location>
        <begin position="238"/>
        <end position="334"/>
    </location>
</feature>
<feature type="region of interest" description="Disordered" evidence="4">
    <location>
        <begin position="195"/>
        <end position="239"/>
    </location>
</feature>
<feature type="region of interest" description="Disordered" evidence="4">
    <location>
        <begin position="323"/>
        <end position="381"/>
    </location>
</feature>
<feature type="domain" description="Fork-head" evidence="5">
    <location>
        <begin position="238"/>
        <end position="334"/>
    </location>
</feature>
<dbReference type="InterPro" id="IPR013087">
    <property type="entry name" value="Znf_C2H2_type"/>
</dbReference>
<dbReference type="SUPFAM" id="SSF46785">
    <property type="entry name" value="Winged helix' DNA-binding domain"/>
    <property type="match status" value="1"/>
</dbReference>
<evidence type="ECO:0000256" key="1">
    <source>
        <dbReference type="ARBA" id="ARBA00023125"/>
    </source>
</evidence>
<dbReference type="Gene3D" id="1.10.10.10">
    <property type="entry name" value="Winged helix-like DNA-binding domain superfamily/Winged helix DNA-binding domain"/>
    <property type="match status" value="1"/>
</dbReference>
<dbReference type="GO" id="GO:0009653">
    <property type="term" value="P:anatomical structure morphogenesis"/>
    <property type="evidence" value="ECO:0007669"/>
    <property type="project" value="TreeGrafter"/>
</dbReference>
<evidence type="ECO:0000256" key="4">
    <source>
        <dbReference type="SAM" id="MobiDB-lite"/>
    </source>
</evidence>
<evidence type="ECO:0000256" key="3">
    <source>
        <dbReference type="PROSITE-ProRule" id="PRU00089"/>
    </source>
</evidence>
<feature type="region of interest" description="Disordered" evidence="4">
    <location>
        <begin position="890"/>
        <end position="988"/>
    </location>
</feature>
<sequence>MIDMHESLPMGHHHSPKGGSNTPIGSVESAGSLYSNERNEDNLSDGGASSHSPEPFVKISPQSNPEIEPSYDPDLPLKRSLSSEAMQQQQQRSAGHVIAAARRHSDDMKAAMTSIAGTQGGISPEIKVAAGFPTASAMSSAVAAYTSHPYDAINSNSIAAMAAGMGLPTMIPATTSITTAMPGLVPAAAANFKLQGSKPEDKTPNGFHNARGIIGSSGGQNRMPPSSPSPEERSQYKRPPHTYPALIASAILDSPGKLITLRGIYDYIMNNFPYYKYCHDKSAWQNSIRHNLSLNQCFVKVPRYENAAKSNYWTMTREGFGEFGNENSFKRRRRRGAALQPISAYKNKKYQNDGSSGGRKNKNNHQDDAARHNTPASKQDIPVVATSAGVYSMPFPPQLMAMTAGAWPQADGSYHVTDDVTRQLGRKRSQSPPDKDASKQPRMMVLKQGEGPNLGMKSDDVKRPNSLSSVEEMQGTLNSFSKALIDSPMLAKSSRKRDEAQLLATSTQPWIAAAQKSLMASSGILLPSLMPDRMTSSPERNGFDGQRREDGTYASNESPVLVDGVDIGSDVTIRYETSEIPIHHYRCRFCPYTYVSSGAALLEQHARVLHQLEITNLKAKAVAAAVASSQAEQTASESVSAKDASDRLLSLQNMVSGLNPRSIGVPSQTNMLAAAQVSAANGTTTSGFPYSGSFASGLLDESMMRSLAQQVNQQRDVNGGHDNGVDAYAYQRQQMLNSALQQAAAASSASVSQEQLRLFYQQLAMHNPFLNSQANPAFTNGFPRQLSGTETDQASQLKHHFWQYQQKLLELSQNKSGEEETRSNSGDNRPNSQPAAETSTSPQHCRSPHAAADAESEMKKNIHGWKQCGQCDFHAKGVHGLEQHCRKTHAKTAMTSPTDDVKDAAAGPNLEMQNRNESNSSSSKTSYPFKHNEEQCGSPSSAYPPPPLSNSPTYIKRHFTPLDLSGPKDEIATTSASTQTVTSPREGAAESRTCKHCNVIFGDEMMHALHMSCHDKSAPFRCTICGQDCHEKYYFNVHLLRGLHQTNANNSTTCGAPELQNDVTETVEGGCRSDGEEMSS</sequence>
<dbReference type="PROSITE" id="PS00658">
    <property type="entry name" value="FORK_HEAD_2"/>
    <property type="match status" value="1"/>
</dbReference>
<dbReference type="PANTHER" id="PTHR11829:SF402">
    <property type="entry name" value="FORK HEAD DOMAIN-CONTAINING PROTEIN FD3-RELATED"/>
    <property type="match status" value="1"/>
</dbReference>
<proteinExistence type="evidence at transcript level"/>
<feature type="region of interest" description="Disordered" evidence="4">
    <location>
        <begin position="529"/>
        <end position="556"/>
    </location>
</feature>
<dbReference type="CDD" id="cd08368">
    <property type="entry name" value="LIM"/>
    <property type="match status" value="1"/>
</dbReference>
<evidence type="ECO:0000259" key="5">
    <source>
        <dbReference type="PROSITE" id="PS50039"/>
    </source>
</evidence>
<protein>
    <submittedName>
        <fullName evidence="6">Forkhead box protein I1</fullName>
    </submittedName>
</protein>
<feature type="region of interest" description="Disordered" evidence="4">
    <location>
        <begin position="813"/>
        <end position="858"/>
    </location>
</feature>
<dbReference type="PROSITE" id="PS50039">
    <property type="entry name" value="FORK_HEAD_3"/>
    <property type="match status" value="1"/>
</dbReference>
<dbReference type="CDD" id="cd20035">
    <property type="entry name" value="FH_FOXQ2-like"/>
    <property type="match status" value="1"/>
</dbReference>
<dbReference type="GO" id="GO:0000981">
    <property type="term" value="F:DNA-binding transcription factor activity, RNA polymerase II-specific"/>
    <property type="evidence" value="ECO:0007669"/>
    <property type="project" value="TreeGrafter"/>
</dbReference>
<feature type="region of interest" description="Disordered" evidence="4">
    <location>
        <begin position="1"/>
        <end position="77"/>
    </location>
</feature>
<dbReference type="EMBL" id="LR785250">
    <property type="protein sequence ID" value="CAB3246919.1"/>
    <property type="molecule type" value="mRNA"/>
</dbReference>
<dbReference type="SMART" id="SM00339">
    <property type="entry name" value="FH"/>
    <property type="match status" value="1"/>
</dbReference>
<dbReference type="InterPro" id="IPR001766">
    <property type="entry name" value="Fork_head_dom"/>
</dbReference>
<dbReference type="GO" id="GO:0000978">
    <property type="term" value="F:RNA polymerase II cis-regulatory region sequence-specific DNA binding"/>
    <property type="evidence" value="ECO:0007669"/>
    <property type="project" value="TreeGrafter"/>
</dbReference>
<keyword evidence="1 3" id="KW-0238">DNA-binding</keyword>
<feature type="compositionally biased region" description="Basic and acidic residues" evidence="4">
    <location>
        <begin position="541"/>
        <end position="551"/>
    </location>
</feature>
<dbReference type="InterPro" id="IPR047519">
    <property type="entry name" value="FH_FOXQ2-like"/>
</dbReference>
<dbReference type="InterPro" id="IPR036390">
    <property type="entry name" value="WH_DNA-bd_sf"/>
</dbReference>
<dbReference type="InterPro" id="IPR050211">
    <property type="entry name" value="FOX_domain-containing"/>
</dbReference>
<gene>
    <name evidence="6" type="primary">Foxi1</name>
</gene>
<dbReference type="PRINTS" id="PR00053">
    <property type="entry name" value="FORKHEAD"/>
</dbReference>
<reference evidence="6" key="1">
    <citation type="submission" date="2020-04" db="EMBL/GenBank/DDBJ databases">
        <authorList>
            <person name="Neveu A P."/>
        </authorList>
    </citation>
    <scope>NUCLEOTIDE SEQUENCE</scope>
    <source>
        <tissue evidence="6">Whole embryo</tissue>
    </source>
</reference>
<accession>A0A6F9DCI1</accession>
<dbReference type="PROSITE" id="PS00028">
    <property type="entry name" value="ZINC_FINGER_C2H2_1"/>
    <property type="match status" value="2"/>
</dbReference>
<feature type="compositionally biased region" description="Low complexity" evidence="4">
    <location>
        <begin position="972"/>
        <end position="983"/>
    </location>
</feature>
<dbReference type="InterPro" id="IPR030456">
    <property type="entry name" value="TF_fork_head_CS_2"/>
</dbReference>
<dbReference type="InterPro" id="IPR036388">
    <property type="entry name" value="WH-like_DNA-bd_sf"/>
</dbReference>
<keyword evidence="2 3" id="KW-0539">Nucleus</keyword>
<dbReference type="Pfam" id="PF00250">
    <property type="entry name" value="Forkhead"/>
    <property type="match status" value="1"/>
</dbReference>
<dbReference type="FunFam" id="1.10.10.10:FF:001085">
    <property type="entry name" value="transcription factor protein isoform X1"/>
    <property type="match status" value="1"/>
</dbReference>
<dbReference type="GO" id="GO:0005634">
    <property type="term" value="C:nucleus"/>
    <property type="evidence" value="ECO:0007669"/>
    <property type="project" value="UniProtKB-SubCell"/>
</dbReference>
<name>A0A6F9DCI1_9ASCI</name>
<feature type="region of interest" description="Disordered" evidence="4">
    <location>
        <begin position="422"/>
        <end position="472"/>
    </location>
</feature>
<feature type="compositionally biased region" description="Polar residues" evidence="4">
    <location>
        <begin position="823"/>
        <end position="844"/>
    </location>
</feature>
<evidence type="ECO:0000256" key="2">
    <source>
        <dbReference type="ARBA" id="ARBA00023242"/>
    </source>
</evidence>
<evidence type="ECO:0000313" key="6">
    <source>
        <dbReference type="EMBL" id="CAB3246919.1"/>
    </source>
</evidence>
<dbReference type="Gene3D" id="3.30.160.60">
    <property type="entry name" value="Classic Zinc Finger"/>
    <property type="match status" value="1"/>
</dbReference>
<dbReference type="AlphaFoldDB" id="A0A6F9DCI1"/>
<organism evidence="6">
    <name type="scientific">Phallusia mammillata</name>
    <dbReference type="NCBI Taxonomy" id="59560"/>
    <lineage>
        <taxon>Eukaryota</taxon>
        <taxon>Metazoa</taxon>
        <taxon>Chordata</taxon>
        <taxon>Tunicata</taxon>
        <taxon>Ascidiacea</taxon>
        <taxon>Phlebobranchia</taxon>
        <taxon>Ascidiidae</taxon>
        <taxon>Phallusia</taxon>
    </lineage>
</organism>
<dbReference type="GO" id="GO:0030154">
    <property type="term" value="P:cell differentiation"/>
    <property type="evidence" value="ECO:0007669"/>
    <property type="project" value="TreeGrafter"/>
</dbReference>
<comment type="subcellular location">
    <subcellularLocation>
        <location evidence="3">Nucleus</location>
    </subcellularLocation>
</comment>